<dbReference type="EMBL" id="MSCH01000003">
    <property type="protein sequence ID" value="PQJ55191.1"/>
    <property type="molecule type" value="Genomic_DNA"/>
</dbReference>
<dbReference type="AlphaFoldDB" id="A0A2S7V0Y1"/>
<organism evidence="1 2">
    <name type="scientific">Psychrosphaera saromensis</name>
    <dbReference type="NCBI Taxonomy" id="716813"/>
    <lineage>
        <taxon>Bacteria</taxon>
        <taxon>Pseudomonadati</taxon>
        <taxon>Pseudomonadota</taxon>
        <taxon>Gammaproteobacteria</taxon>
        <taxon>Alteromonadales</taxon>
        <taxon>Pseudoalteromonadaceae</taxon>
        <taxon>Psychrosphaera</taxon>
    </lineage>
</organism>
<sequence>MVAAEDKAADKPEIGNHEKGSWYAFWGWNRGYYSNSDVRFKGDNYDFTLKGLTASDRPTAIGIDPYLNPLDMTLPQTNFKVGYFFKDNYAISFGVDHMKYIMDQEQIAILDGYVNVGSEHDGVYDNASFNLGQYNEDGDVSFLAFEHSDGLNYINVEINNFDELYAFTPNFRASRVFGVGVGFLLPRTNATLLKNERHDDFHLSGWGTHMKAGLELSYSKYFFRSEIKMGYIDMPDIRTTKFTADSASQHFTFTELNFLFGRYF</sequence>
<evidence type="ECO:0000313" key="1">
    <source>
        <dbReference type="EMBL" id="PQJ55191.1"/>
    </source>
</evidence>
<protein>
    <recommendedName>
        <fullName evidence="3">Outer membrane protein beta-barrel domain-containing protein</fullName>
    </recommendedName>
</protein>
<accession>A0A2S7V0Y1</accession>
<keyword evidence="2" id="KW-1185">Reference proteome</keyword>
<comment type="caution">
    <text evidence="1">The sequence shown here is derived from an EMBL/GenBank/DDBJ whole genome shotgun (WGS) entry which is preliminary data.</text>
</comment>
<name>A0A2S7V0Y1_9GAMM</name>
<proteinExistence type="predicted"/>
<dbReference type="Proteomes" id="UP000239007">
    <property type="component" value="Unassembled WGS sequence"/>
</dbReference>
<reference evidence="1 2" key="1">
    <citation type="submission" date="2016-12" db="EMBL/GenBank/DDBJ databases">
        <title>Diversity of luminous bacteria.</title>
        <authorList>
            <person name="Yoshizawa S."/>
            <person name="Kogure K."/>
        </authorList>
    </citation>
    <scope>NUCLEOTIDE SEQUENCE [LARGE SCALE GENOMIC DNA]</scope>
    <source>
        <strain evidence="1 2">SA4-48</strain>
    </source>
</reference>
<evidence type="ECO:0000313" key="2">
    <source>
        <dbReference type="Proteomes" id="UP000239007"/>
    </source>
</evidence>
<gene>
    <name evidence="1" type="ORF">BTO11_07030</name>
</gene>
<evidence type="ECO:0008006" key="3">
    <source>
        <dbReference type="Google" id="ProtNLM"/>
    </source>
</evidence>